<accession>A0A371DRV0</accession>
<dbReference type="AlphaFoldDB" id="A0A371DRV0"/>
<gene>
    <name evidence="1" type="ORF">OH76DRAFT_883315</name>
</gene>
<sequence length="166" mass="18164">MRYTRRREALCIFDSLFLPKLTFSLGAHFSRRDSSAASSLIYGMSWPPFSLPANKPSGSTSATYDPVQLPRLLLNSLIHLRPLRRTIVPLLQGSEVLQLTAIRALPAFRDLRPHEAQASSPTTAIRERSGVGTLLQAPSCEDAAAARSLAGPCPCHLRFIPPAIEC</sequence>
<protein>
    <submittedName>
        <fullName evidence="1">Uncharacterized protein</fullName>
    </submittedName>
</protein>
<reference evidence="1 2" key="1">
    <citation type="journal article" date="2018" name="Biotechnol. Biofuels">
        <title>Integrative visual omics of the white-rot fungus Polyporus brumalis exposes the biotechnological potential of its oxidative enzymes for delignifying raw plant biomass.</title>
        <authorList>
            <person name="Miyauchi S."/>
            <person name="Rancon A."/>
            <person name="Drula E."/>
            <person name="Hage H."/>
            <person name="Chaduli D."/>
            <person name="Favel A."/>
            <person name="Grisel S."/>
            <person name="Henrissat B."/>
            <person name="Herpoel-Gimbert I."/>
            <person name="Ruiz-Duenas F.J."/>
            <person name="Chevret D."/>
            <person name="Hainaut M."/>
            <person name="Lin J."/>
            <person name="Wang M."/>
            <person name="Pangilinan J."/>
            <person name="Lipzen A."/>
            <person name="Lesage-Meessen L."/>
            <person name="Navarro D."/>
            <person name="Riley R."/>
            <person name="Grigoriev I.V."/>
            <person name="Zhou S."/>
            <person name="Raouche S."/>
            <person name="Rosso M.N."/>
        </authorList>
    </citation>
    <scope>NUCLEOTIDE SEQUENCE [LARGE SCALE GENOMIC DNA]</scope>
    <source>
        <strain evidence="1 2">BRFM 1820</strain>
    </source>
</reference>
<evidence type="ECO:0000313" key="2">
    <source>
        <dbReference type="Proteomes" id="UP000256964"/>
    </source>
</evidence>
<organism evidence="1 2">
    <name type="scientific">Lentinus brumalis</name>
    <dbReference type="NCBI Taxonomy" id="2498619"/>
    <lineage>
        <taxon>Eukaryota</taxon>
        <taxon>Fungi</taxon>
        <taxon>Dikarya</taxon>
        <taxon>Basidiomycota</taxon>
        <taxon>Agaricomycotina</taxon>
        <taxon>Agaricomycetes</taxon>
        <taxon>Polyporales</taxon>
        <taxon>Polyporaceae</taxon>
        <taxon>Lentinus</taxon>
    </lineage>
</organism>
<name>A0A371DRV0_9APHY</name>
<evidence type="ECO:0000313" key="1">
    <source>
        <dbReference type="EMBL" id="RDX55269.1"/>
    </source>
</evidence>
<proteinExistence type="predicted"/>
<dbReference type="Proteomes" id="UP000256964">
    <property type="component" value="Unassembled WGS sequence"/>
</dbReference>
<keyword evidence="2" id="KW-1185">Reference proteome</keyword>
<dbReference type="EMBL" id="KZ857383">
    <property type="protein sequence ID" value="RDX55269.1"/>
    <property type="molecule type" value="Genomic_DNA"/>
</dbReference>